<organism evidence="3 4">
    <name type="scientific">Rubripirellula amarantea</name>
    <dbReference type="NCBI Taxonomy" id="2527999"/>
    <lineage>
        <taxon>Bacteria</taxon>
        <taxon>Pseudomonadati</taxon>
        <taxon>Planctomycetota</taxon>
        <taxon>Planctomycetia</taxon>
        <taxon>Pirellulales</taxon>
        <taxon>Pirellulaceae</taxon>
        <taxon>Rubripirellula</taxon>
    </lineage>
</organism>
<keyword evidence="1" id="KW-0812">Transmembrane</keyword>
<dbReference type="Proteomes" id="UP000316598">
    <property type="component" value="Unassembled WGS sequence"/>
</dbReference>
<dbReference type="InterPro" id="IPR049220">
    <property type="entry name" value="DUF6868"/>
</dbReference>
<feature type="transmembrane region" description="Helical" evidence="1">
    <location>
        <begin position="6"/>
        <end position="30"/>
    </location>
</feature>
<keyword evidence="1" id="KW-1133">Transmembrane helix</keyword>
<accession>A0A5C5WH79</accession>
<sequence>MNVTEIANVFGWCTIINSGLLMFSTIVMVVNRKWIARMHARWFDLTESELFSHYFRYLATFKLMILFFNLAPYIALRIVSR</sequence>
<dbReference type="RefSeq" id="WP_146516962.1">
    <property type="nucleotide sequence ID" value="NZ_SJPI01000003.1"/>
</dbReference>
<dbReference type="Pfam" id="PF21742">
    <property type="entry name" value="DUF6868"/>
    <property type="match status" value="1"/>
</dbReference>
<keyword evidence="4" id="KW-1185">Reference proteome</keyword>
<evidence type="ECO:0000313" key="3">
    <source>
        <dbReference type="EMBL" id="TWT49461.1"/>
    </source>
</evidence>
<keyword evidence="1" id="KW-0472">Membrane</keyword>
<feature type="transmembrane region" description="Helical" evidence="1">
    <location>
        <begin position="54"/>
        <end position="75"/>
    </location>
</feature>
<name>A0A5C5WH79_9BACT</name>
<comment type="caution">
    <text evidence="3">The sequence shown here is derived from an EMBL/GenBank/DDBJ whole genome shotgun (WGS) entry which is preliminary data.</text>
</comment>
<feature type="domain" description="DUF6868" evidence="2">
    <location>
        <begin position="1"/>
        <end position="79"/>
    </location>
</feature>
<dbReference type="OrthoDB" id="287243at2"/>
<evidence type="ECO:0000313" key="4">
    <source>
        <dbReference type="Proteomes" id="UP000316598"/>
    </source>
</evidence>
<protein>
    <recommendedName>
        <fullName evidence="2">DUF6868 domain-containing protein</fullName>
    </recommendedName>
</protein>
<reference evidence="3 4" key="1">
    <citation type="submission" date="2019-02" db="EMBL/GenBank/DDBJ databases">
        <title>Deep-cultivation of Planctomycetes and their phenomic and genomic characterization uncovers novel biology.</title>
        <authorList>
            <person name="Wiegand S."/>
            <person name="Jogler M."/>
            <person name="Boedeker C."/>
            <person name="Pinto D."/>
            <person name="Vollmers J."/>
            <person name="Rivas-Marin E."/>
            <person name="Kohn T."/>
            <person name="Peeters S.H."/>
            <person name="Heuer A."/>
            <person name="Rast P."/>
            <person name="Oberbeckmann S."/>
            <person name="Bunk B."/>
            <person name="Jeske O."/>
            <person name="Meyerdierks A."/>
            <person name="Storesund J.E."/>
            <person name="Kallscheuer N."/>
            <person name="Luecker S."/>
            <person name="Lage O.M."/>
            <person name="Pohl T."/>
            <person name="Merkel B.J."/>
            <person name="Hornburger P."/>
            <person name="Mueller R.-W."/>
            <person name="Bruemmer F."/>
            <person name="Labrenz M."/>
            <person name="Spormann A.M."/>
            <person name="Op Den Camp H."/>
            <person name="Overmann J."/>
            <person name="Amann R."/>
            <person name="Jetten M.S.M."/>
            <person name="Mascher T."/>
            <person name="Medema M.H."/>
            <person name="Devos D.P."/>
            <person name="Kaster A.-K."/>
            <person name="Ovreas L."/>
            <person name="Rohde M."/>
            <person name="Galperin M.Y."/>
            <person name="Jogler C."/>
        </authorList>
    </citation>
    <scope>NUCLEOTIDE SEQUENCE [LARGE SCALE GENOMIC DNA]</scope>
    <source>
        <strain evidence="3 4">Pla22</strain>
    </source>
</reference>
<evidence type="ECO:0000256" key="1">
    <source>
        <dbReference type="SAM" id="Phobius"/>
    </source>
</evidence>
<evidence type="ECO:0000259" key="2">
    <source>
        <dbReference type="Pfam" id="PF21742"/>
    </source>
</evidence>
<dbReference type="AlphaFoldDB" id="A0A5C5WH79"/>
<proteinExistence type="predicted"/>
<dbReference type="EMBL" id="SJPI01000003">
    <property type="protein sequence ID" value="TWT49461.1"/>
    <property type="molecule type" value="Genomic_DNA"/>
</dbReference>
<gene>
    <name evidence="3" type="ORF">Pla22_46580</name>
</gene>